<evidence type="ECO:0000256" key="5">
    <source>
        <dbReference type="ARBA" id="ARBA00022970"/>
    </source>
</evidence>
<dbReference type="PANTHER" id="PTHR43820:SF4">
    <property type="entry name" value="HIGH-AFFINITY BRANCHED-CHAIN AMINO ACID TRANSPORT ATP-BINDING PROTEIN LIVF"/>
    <property type="match status" value="1"/>
</dbReference>
<dbReference type="InterPro" id="IPR003593">
    <property type="entry name" value="AAA+_ATPase"/>
</dbReference>
<dbReference type="SMART" id="SM00382">
    <property type="entry name" value="AAA"/>
    <property type="match status" value="1"/>
</dbReference>
<dbReference type="GO" id="GO:0016887">
    <property type="term" value="F:ATP hydrolysis activity"/>
    <property type="evidence" value="ECO:0007669"/>
    <property type="project" value="InterPro"/>
</dbReference>
<evidence type="ECO:0000259" key="7">
    <source>
        <dbReference type="PROSITE" id="PS50893"/>
    </source>
</evidence>
<evidence type="ECO:0000256" key="3">
    <source>
        <dbReference type="ARBA" id="ARBA00022741"/>
    </source>
</evidence>
<protein>
    <submittedName>
        <fullName evidence="8">Branched-chain amino acid transport system ATP-binding protein</fullName>
    </submittedName>
</protein>
<dbReference type="GO" id="GO:0005524">
    <property type="term" value="F:ATP binding"/>
    <property type="evidence" value="ECO:0007669"/>
    <property type="project" value="UniProtKB-KW"/>
</dbReference>
<dbReference type="Pfam" id="PF00005">
    <property type="entry name" value="ABC_tran"/>
    <property type="match status" value="1"/>
</dbReference>
<dbReference type="Gene3D" id="3.40.50.300">
    <property type="entry name" value="P-loop containing nucleotide triphosphate hydrolases"/>
    <property type="match status" value="1"/>
</dbReference>
<dbReference type="PANTHER" id="PTHR43820">
    <property type="entry name" value="HIGH-AFFINITY BRANCHED-CHAIN AMINO ACID TRANSPORT ATP-BINDING PROTEIN LIVF"/>
    <property type="match status" value="1"/>
</dbReference>
<keyword evidence="4 8" id="KW-0067">ATP-binding</keyword>
<sequence length="262" mass="28283">MSGLTIRNLSTGYLPQRPCVRGVDLRVDKGTITCLLGPNGAGKTTLLLSLAGLLPRFGGDVVVDGLDVVAGRPRDAVRSGMVLVPDDRALFRELSTTDNVRLAVHDRRRRSGAVDEMLEYFPALEKRLRVAAGRLSGGEQQMLAIARAILQRPKVLLIDELSMGLAPVIVDEILSVLRRLVEEREMSVLLVEQHVRLALDVADRAAVLVHGSVVLSEDAASLAADPGRIEHAYLGSVQHNDSVEHTGSVQHNGKESRATADT</sequence>
<dbReference type="InterPro" id="IPR017871">
    <property type="entry name" value="ABC_transporter-like_CS"/>
</dbReference>
<dbReference type="Proteomes" id="UP000317573">
    <property type="component" value="Unassembled WGS sequence"/>
</dbReference>
<evidence type="ECO:0000313" key="8">
    <source>
        <dbReference type="EMBL" id="TWH15738.1"/>
    </source>
</evidence>
<dbReference type="RefSeq" id="WP_261379981.1">
    <property type="nucleotide sequence ID" value="NZ_VLJT01000028.1"/>
</dbReference>
<dbReference type="PROSITE" id="PS00211">
    <property type="entry name" value="ABC_TRANSPORTER_1"/>
    <property type="match status" value="1"/>
</dbReference>
<evidence type="ECO:0000256" key="2">
    <source>
        <dbReference type="ARBA" id="ARBA00022448"/>
    </source>
</evidence>
<evidence type="ECO:0000256" key="1">
    <source>
        <dbReference type="ARBA" id="ARBA00005417"/>
    </source>
</evidence>
<dbReference type="SUPFAM" id="SSF52540">
    <property type="entry name" value="P-loop containing nucleoside triphosphate hydrolases"/>
    <property type="match status" value="1"/>
</dbReference>
<accession>A0A562E1Y6</accession>
<dbReference type="GO" id="GO:0015807">
    <property type="term" value="P:L-amino acid transport"/>
    <property type="evidence" value="ECO:0007669"/>
    <property type="project" value="TreeGrafter"/>
</dbReference>
<dbReference type="InterPro" id="IPR027417">
    <property type="entry name" value="P-loop_NTPase"/>
</dbReference>
<proteinExistence type="inferred from homology"/>
<dbReference type="AlphaFoldDB" id="A0A562E1Y6"/>
<keyword evidence="5" id="KW-0029">Amino-acid transport</keyword>
<organism evidence="8 9">
    <name type="scientific">Rhodococcus rhodochrous J45</name>
    <dbReference type="NCBI Taxonomy" id="935266"/>
    <lineage>
        <taxon>Bacteria</taxon>
        <taxon>Bacillati</taxon>
        <taxon>Actinomycetota</taxon>
        <taxon>Actinomycetes</taxon>
        <taxon>Mycobacteriales</taxon>
        <taxon>Nocardiaceae</taxon>
        <taxon>Rhodococcus</taxon>
    </lineage>
</organism>
<dbReference type="InterPro" id="IPR003439">
    <property type="entry name" value="ABC_transporter-like_ATP-bd"/>
</dbReference>
<feature type="compositionally biased region" description="Basic and acidic residues" evidence="6">
    <location>
        <begin position="252"/>
        <end position="262"/>
    </location>
</feature>
<feature type="compositionally biased region" description="Polar residues" evidence="6">
    <location>
        <begin position="241"/>
        <end position="251"/>
    </location>
</feature>
<comment type="similarity">
    <text evidence="1">Belongs to the ABC transporter superfamily.</text>
</comment>
<dbReference type="PROSITE" id="PS50893">
    <property type="entry name" value="ABC_TRANSPORTER_2"/>
    <property type="match status" value="1"/>
</dbReference>
<feature type="region of interest" description="Disordered" evidence="6">
    <location>
        <begin position="241"/>
        <end position="262"/>
    </location>
</feature>
<name>A0A562E1Y6_RHORH</name>
<comment type="caution">
    <text evidence="8">The sequence shown here is derived from an EMBL/GenBank/DDBJ whole genome shotgun (WGS) entry which is preliminary data.</text>
</comment>
<feature type="domain" description="ABC transporter" evidence="7">
    <location>
        <begin position="4"/>
        <end position="235"/>
    </location>
</feature>
<evidence type="ECO:0000256" key="4">
    <source>
        <dbReference type="ARBA" id="ARBA00022840"/>
    </source>
</evidence>
<dbReference type="EMBL" id="VLJT01000028">
    <property type="protein sequence ID" value="TWH15738.1"/>
    <property type="molecule type" value="Genomic_DNA"/>
</dbReference>
<evidence type="ECO:0000256" key="6">
    <source>
        <dbReference type="SAM" id="MobiDB-lite"/>
    </source>
</evidence>
<dbReference type="InterPro" id="IPR052156">
    <property type="entry name" value="BCAA_Transport_ATP-bd_LivF"/>
</dbReference>
<evidence type="ECO:0000313" key="9">
    <source>
        <dbReference type="Proteomes" id="UP000317573"/>
    </source>
</evidence>
<dbReference type="GO" id="GO:0015658">
    <property type="term" value="F:branched-chain amino acid transmembrane transporter activity"/>
    <property type="evidence" value="ECO:0007669"/>
    <property type="project" value="TreeGrafter"/>
</dbReference>
<gene>
    <name evidence="8" type="ORF">L618_000300003120</name>
</gene>
<keyword evidence="2" id="KW-0813">Transport</keyword>
<keyword evidence="3" id="KW-0547">Nucleotide-binding</keyword>
<reference evidence="8 9" key="1">
    <citation type="submission" date="2019-07" db="EMBL/GenBank/DDBJ databases">
        <title>Genome sequencing of lignin-degrading bacterial isolates.</title>
        <authorList>
            <person name="Gladden J."/>
        </authorList>
    </citation>
    <scope>NUCLEOTIDE SEQUENCE [LARGE SCALE GENOMIC DNA]</scope>
    <source>
        <strain evidence="8 9">J45</strain>
    </source>
</reference>